<name>A0A482X783_LAOST</name>
<dbReference type="STRING" id="195883.A0A482X783"/>
<evidence type="ECO:0000256" key="1">
    <source>
        <dbReference type="SAM" id="MobiDB-lite"/>
    </source>
</evidence>
<dbReference type="EMBL" id="QKKF02016774">
    <property type="protein sequence ID" value="RZF41516.1"/>
    <property type="molecule type" value="Genomic_DNA"/>
</dbReference>
<proteinExistence type="predicted"/>
<comment type="caution">
    <text evidence="4">The sequence shown here is derived from an EMBL/GenBank/DDBJ whole genome shotgun (WGS) entry which is preliminary data.</text>
</comment>
<keyword evidence="2" id="KW-0472">Membrane</keyword>
<reference evidence="4 5" key="1">
    <citation type="journal article" date="2017" name="Gigascience">
        <title>Genome sequence of the small brown planthopper, Laodelphax striatellus.</title>
        <authorList>
            <person name="Zhu J."/>
            <person name="Jiang F."/>
            <person name="Wang X."/>
            <person name="Yang P."/>
            <person name="Bao Y."/>
            <person name="Zhao W."/>
            <person name="Wang W."/>
            <person name="Lu H."/>
            <person name="Wang Q."/>
            <person name="Cui N."/>
            <person name="Li J."/>
            <person name="Chen X."/>
            <person name="Luo L."/>
            <person name="Yu J."/>
            <person name="Kang L."/>
            <person name="Cui F."/>
        </authorList>
    </citation>
    <scope>NUCLEOTIDE SEQUENCE [LARGE SCALE GENOMIC DNA]</scope>
    <source>
        <strain evidence="4">Lst14</strain>
    </source>
</reference>
<feature type="transmembrane region" description="Helical" evidence="2">
    <location>
        <begin position="908"/>
        <end position="931"/>
    </location>
</feature>
<dbReference type="SUPFAM" id="SSF53300">
    <property type="entry name" value="vWA-like"/>
    <property type="match status" value="1"/>
</dbReference>
<dbReference type="AlphaFoldDB" id="A0A482X783"/>
<sequence>MGHPLHALRCALVGVVDVHKRHANSLGTANRTETMISEQVGLTSGSRAVYESLDGKASWGTVVILLPSHWPDTCVPVSGLEPQASQGEQPDIRVGLSHPVYYDAVWTQQSRGCGEPGDFIYISEKLLRNPIDIGRMLAREWAKYRYGVFDEVGYAGDLVYPSCYYSDLTEDIQVNGCSDRSIRNPGVCESGQAINISQVVNPEASSSLMFGSESEHVTKFCDKATHDRFSPTKQNSLCGTRSVMEVINSHRDFNTSSVSESGSGIPINTTPTIQYKRQMLTRYVVVIEDTKDMLVRESWSFLRLAIRKWAVHDLPSNSEVGIVSANEGGATQIHKLSPLQRPEARDLVASNIPYTPGDSHAPACLSCGLNEAFQMLEERALRRGPASSVIIVVAPGTLDFNPELVELTGKLSSAKIRIATITYPGQLRQQPLDWLAERTKGVAYTVTESRYNMATSFLSTYFRLTNVFMSLVSKFYQGDQTDLRIEIHRRELLDNGRSSVTGNFVLEPYLGEPAQFTILTHNIENPLIRGISLISPSHQVYSTRSDSLLSLKLLSLPARINETGSWTYTIERFPGSPQPHYVQVMASPFNRTAAIVRARLWTSRTVNPLVLYTEVKRGDYPVLSARVEVTVTRPGTNGSSVHRERFELIDTGSGDPDLMKGDGIYSRYFSPAVGGPGVYTFEVTVTDNGNTAYTWRQDQQQLDSKPLDIAPNCCGSYVPIPSVEPLQPFQRVLPPVTIMFTSDHIATLQNVGKIGDLKVEVFPGELKARLSWTAPDMGGSSVARYELKYATSIGDILDNFDTATTWSHGAPFPLAPGSETTFTLELTKNPSLLDQTLYIAVRGFKDLSTDSAPGPISNWVRLLIPSPPPPPPPPSSTYPYSQTDLPWPPQDESVIPKIAEKLEFNLDLILPLIIGVFVLAICLAIYCYFCVIRRRKPEKTQPGSSKHPEKPLNVSIVPTTQNSNGNLSISSPILNSSSRQEITANTVPQFEPCLIDEEPKKRFSVAQYNDSQQMTLPRENTAVSNGPNLSIISGNPNPQNGTLVRGRTLSPYQSWTASQLLHEHERRHSPYGQVGDEYMHPHDQYAPPVPPLPAYSQQQSPQQQPESVYGSHPQTVPPPGPFINGYHRNNMLLFNPSLQGSLSSVSSGDRKKRNVTMV</sequence>
<dbReference type="GO" id="GO:0032991">
    <property type="term" value="C:protein-containing complex"/>
    <property type="evidence" value="ECO:0007669"/>
    <property type="project" value="UniProtKB-ARBA"/>
</dbReference>
<dbReference type="OrthoDB" id="687730at2759"/>
<evidence type="ECO:0000313" key="5">
    <source>
        <dbReference type="Proteomes" id="UP000291343"/>
    </source>
</evidence>
<evidence type="ECO:0000256" key="2">
    <source>
        <dbReference type="SAM" id="Phobius"/>
    </source>
</evidence>
<keyword evidence="2" id="KW-0812">Transmembrane</keyword>
<feature type="region of interest" description="Disordered" evidence="1">
    <location>
        <begin position="938"/>
        <end position="961"/>
    </location>
</feature>
<feature type="domain" description="Calcium-activated chloride channel N-terminal" evidence="3">
    <location>
        <begin position="43"/>
        <end position="256"/>
    </location>
</feature>
<keyword evidence="5" id="KW-1185">Reference proteome</keyword>
<dbReference type="InterPro" id="IPR013642">
    <property type="entry name" value="CLCA_N"/>
</dbReference>
<accession>A0A482X783</accession>
<dbReference type="Proteomes" id="UP000291343">
    <property type="component" value="Unassembled WGS sequence"/>
</dbReference>
<evidence type="ECO:0000313" key="4">
    <source>
        <dbReference type="EMBL" id="RZF41516.1"/>
    </source>
</evidence>
<dbReference type="Pfam" id="PF08434">
    <property type="entry name" value="CLCA"/>
    <property type="match status" value="1"/>
</dbReference>
<dbReference type="InterPro" id="IPR036465">
    <property type="entry name" value="vWFA_dom_sf"/>
</dbReference>
<evidence type="ECO:0000259" key="3">
    <source>
        <dbReference type="Pfam" id="PF08434"/>
    </source>
</evidence>
<organism evidence="4 5">
    <name type="scientific">Laodelphax striatellus</name>
    <name type="common">Small brown planthopper</name>
    <name type="synonym">Delphax striatella</name>
    <dbReference type="NCBI Taxonomy" id="195883"/>
    <lineage>
        <taxon>Eukaryota</taxon>
        <taxon>Metazoa</taxon>
        <taxon>Ecdysozoa</taxon>
        <taxon>Arthropoda</taxon>
        <taxon>Hexapoda</taxon>
        <taxon>Insecta</taxon>
        <taxon>Pterygota</taxon>
        <taxon>Neoptera</taxon>
        <taxon>Paraneoptera</taxon>
        <taxon>Hemiptera</taxon>
        <taxon>Auchenorrhyncha</taxon>
        <taxon>Fulgoroidea</taxon>
        <taxon>Delphacidae</taxon>
        <taxon>Criomorphinae</taxon>
        <taxon>Laodelphax</taxon>
    </lineage>
</organism>
<protein>
    <recommendedName>
        <fullName evidence="3">Calcium-activated chloride channel N-terminal domain-containing protein</fullName>
    </recommendedName>
</protein>
<feature type="compositionally biased region" description="Low complexity" evidence="1">
    <location>
        <begin position="1096"/>
        <end position="1105"/>
    </location>
</feature>
<feature type="region of interest" description="Disordered" evidence="1">
    <location>
        <begin position="1139"/>
        <end position="1158"/>
    </location>
</feature>
<dbReference type="InParanoid" id="A0A482X783"/>
<keyword evidence="2" id="KW-1133">Transmembrane helix</keyword>
<gene>
    <name evidence="4" type="ORF">LSTR_LSTR000230</name>
</gene>
<feature type="region of interest" description="Disordered" evidence="1">
    <location>
        <begin position="1071"/>
        <end position="1128"/>
    </location>
</feature>